<dbReference type="GO" id="GO:0046872">
    <property type="term" value="F:metal ion binding"/>
    <property type="evidence" value="ECO:0007669"/>
    <property type="project" value="UniProtKB-KW"/>
</dbReference>
<protein>
    <recommendedName>
        <fullName evidence="8">Carboxylic ester hydrolase</fullName>
        <ecNumber evidence="8">3.1.1.-</ecNumber>
    </recommendedName>
</protein>
<comment type="similarity">
    <text evidence="1 8">Belongs to the tannase family.</text>
</comment>
<comment type="caution">
    <text evidence="9">The sequence shown here is derived from an EMBL/GenBank/DDBJ whole genome shotgun (WGS) entry which is preliminary data.</text>
</comment>
<sequence length="536" mass="57847">MPLFQPSTPINCSASLIRYPDIPGAAIRLVEAAPVSKGMQIVPGGGWYPNNPTVRTSALDFCKVTVTYTIANSQRNTSVQVWLPTEGWNQRIQASGGGWNAGLHDAGLKAMTGSVIQGYAAIGTNGGYPPDTGPEAWDVLKDGKIDMLNFQHYATTSLRDLSIVGKSVVKSFYGQPAKYSYWNGCSQGGRQGLTLAQKYPDAFDGIAASAPVIGWGHLIPAGFWPQAAMNEIGQYPHACELKTITAAAIKACDGNDGIVDGLVSDPDSCKFDPSPLLDTKADCGTLSNIRISPAAIKVAQTSWAGLRSSVHSYMWTPANHDAALVTEGSVPLISSTLPYFNVTTGLADTQCFANGTCTGKPFDIPRDWIRYFIAKDAKYDYTKIGFKEYDDLLAKSVDEYGPIIGSDSPNMTAFAKAGGKLISYHGTADSIITSRISKRYFDTVLGFDSNAREYYRLFEAPGVGHCWTATGLYPSGIFDSLVNWVEKGQVPDVMEVNMTSVPFARKKTRTLCPYPQKSKYKGSGNEYAASSFECSI</sequence>
<dbReference type="EMBL" id="WNWQ01001453">
    <property type="protein sequence ID" value="KAE9961534.1"/>
    <property type="molecule type" value="Genomic_DNA"/>
</dbReference>
<dbReference type="SUPFAM" id="SSF53474">
    <property type="entry name" value="alpha/beta-Hydrolases"/>
    <property type="match status" value="1"/>
</dbReference>
<dbReference type="Gene3D" id="3.40.50.1820">
    <property type="entry name" value="alpha/beta hydrolase"/>
    <property type="match status" value="1"/>
</dbReference>
<evidence type="ECO:0000256" key="7">
    <source>
        <dbReference type="ARBA" id="ARBA00023157"/>
    </source>
</evidence>
<dbReference type="InterPro" id="IPR011118">
    <property type="entry name" value="Tannase/feruloyl_esterase"/>
</dbReference>
<dbReference type="InterPro" id="IPR029058">
    <property type="entry name" value="AB_hydrolase_fold"/>
</dbReference>
<gene>
    <name evidence="9" type="ORF">BLS_001838</name>
</gene>
<evidence type="ECO:0000313" key="10">
    <source>
        <dbReference type="Proteomes" id="UP000433883"/>
    </source>
</evidence>
<dbReference type="Proteomes" id="UP000433883">
    <property type="component" value="Unassembled WGS sequence"/>
</dbReference>
<name>A0A8H3U3E8_VENIN</name>
<dbReference type="PANTHER" id="PTHR33938:SF8">
    <property type="entry name" value="CARBOXYLIC ESTER HYDROLASE"/>
    <property type="match status" value="1"/>
</dbReference>
<evidence type="ECO:0000256" key="1">
    <source>
        <dbReference type="ARBA" id="ARBA00006249"/>
    </source>
</evidence>
<keyword evidence="7" id="KW-1015">Disulfide bond</keyword>
<organism evidence="9 10">
    <name type="scientific">Venturia inaequalis</name>
    <name type="common">Apple scab fungus</name>
    <dbReference type="NCBI Taxonomy" id="5025"/>
    <lineage>
        <taxon>Eukaryota</taxon>
        <taxon>Fungi</taxon>
        <taxon>Dikarya</taxon>
        <taxon>Ascomycota</taxon>
        <taxon>Pezizomycotina</taxon>
        <taxon>Dothideomycetes</taxon>
        <taxon>Pleosporomycetidae</taxon>
        <taxon>Venturiales</taxon>
        <taxon>Venturiaceae</taxon>
        <taxon>Venturia</taxon>
    </lineage>
</organism>
<evidence type="ECO:0000256" key="8">
    <source>
        <dbReference type="RuleBase" id="RU361238"/>
    </source>
</evidence>
<reference evidence="9 10" key="1">
    <citation type="submission" date="2019-11" db="EMBL/GenBank/DDBJ databases">
        <title>Venturia inaequalis Genome Resource.</title>
        <authorList>
            <person name="Lichtner F.J."/>
        </authorList>
    </citation>
    <scope>NUCLEOTIDE SEQUENCE [LARGE SCALE GENOMIC DNA]</scope>
    <source>
        <strain evidence="9">Bline_iso_100314</strain>
    </source>
</reference>
<keyword evidence="2" id="KW-0719">Serine esterase</keyword>
<evidence type="ECO:0000256" key="6">
    <source>
        <dbReference type="ARBA" id="ARBA00022837"/>
    </source>
</evidence>
<keyword evidence="6" id="KW-0106">Calcium</keyword>
<keyword evidence="5 8" id="KW-0378">Hydrolase</keyword>
<accession>A0A8H3U3E8</accession>
<dbReference type="Pfam" id="PF07519">
    <property type="entry name" value="Tannase"/>
    <property type="match status" value="1"/>
</dbReference>
<dbReference type="PANTHER" id="PTHR33938">
    <property type="entry name" value="FERULOYL ESTERASE B-RELATED"/>
    <property type="match status" value="1"/>
</dbReference>
<dbReference type="AlphaFoldDB" id="A0A8H3U3E8"/>
<evidence type="ECO:0000256" key="3">
    <source>
        <dbReference type="ARBA" id="ARBA00022723"/>
    </source>
</evidence>
<dbReference type="EC" id="3.1.1.-" evidence="8"/>
<evidence type="ECO:0000256" key="5">
    <source>
        <dbReference type="ARBA" id="ARBA00022801"/>
    </source>
</evidence>
<evidence type="ECO:0000256" key="2">
    <source>
        <dbReference type="ARBA" id="ARBA00022487"/>
    </source>
</evidence>
<dbReference type="GO" id="GO:0030600">
    <property type="term" value="F:feruloyl esterase activity"/>
    <property type="evidence" value="ECO:0007669"/>
    <property type="project" value="UniProtKB-ARBA"/>
</dbReference>
<keyword evidence="4" id="KW-0732">Signal</keyword>
<evidence type="ECO:0000313" key="9">
    <source>
        <dbReference type="EMBL" id="KAE9961534.1"/>
    </source>
</evidence>
<evidence type="ECO:0000256" key="4">
    <source>
        <dbReference type="ARBA" id="ARBA00022729"/>
    </source>
</evidence>
<proteinExistence type="inferred from homology"/>
<keyword evidence="3" id="KW-0479">Metal-binding</keyword>